<name>A0A1M5BPT8_STRHI</name>
<accession>A0A1M5BPT8</accession>
<proteinExistence type="inferred from homology"/>
<dbReference type="Pfam" id="PF00756">
    <property type="entry name" value="Esterase"/>
    <property type="match status" value="1"/>
</dbReference>
<keyword evidence="9" id="KW-1133">Transmembrane helix</keyword>
<dbReference type="GO" id="GO:0004144">
    <property type="term" value="F:diacylglycerol O-acyltransferase activity"/>
    <property type="evidence" value="ECO:0007669"/>
    <property type="project" value="UniProtKB-EC"/>
</dbReference>
<evidence type="ECO:0000256" key="1">
    <source>
        <dbReference type="ARBA" id="ARBA00000697"/>
    </source>
</evidence>
<dbReference type="InterPro" id="IPR029058">
    <property type="entry name" value="AB_hydrolase_fold"/>
</dbReference>
<organism evidence="11 12">
    <name type="scientific">Streptoalloteichus hindustanus</name>
    <dbReference type="NCBI Taxonomy" id="2017"/>
    <lineage>
        <taxon>Bacteria</taxon>
        <taxon>Bacillati</taxon>
        <taxon>Actinomycetota</taxon>
        <taxon>Actinomycetes</taxon>
        <taxon>Pseudonocardiales</taxon>
        <taxon>Pseudonocardiaceae</taxon>
        <taxon>Streptoalloteichus</taxon>
    </lineage>
</organism>
<evidence type="ECO:0000256" key="9">
    <source>
        <dbReference type="SAM" id="Phobius"/>
    </source>
</evidence>
<dbReference type="OrthoDB" id="3210113at2"/>
<comment type="similarity">
    <text evidence="2">Belongs to the mycobacterial A85 antigen family.</text>
</comment>
<dbReference type="InterPro" id="IPR050583">
    <property type="entry name" value="Mycobacterial_A85_antigen"/>
</dbReference>
<keyword evidence="6" id="KW-0012">Acyltransferase</keyword>
<evidence type="ECO:0000256" key="2">
    <source>
        <dbReference type="ARBA" id="ARBA00005874"/>
    </source>
</evidence>
<feature type="transmembrane region" description="Helical" evidence="9">
    <location>
        <begin position="170"/>
        <end position="187"/>
    </location>
</feature>
<comment type="catalytic activity">
    <reaction evidence="1">
        <text>2 alpha,alpha'-trehalose 6-mycolate = alpha,alpha'-trehalose 6,6'-bismycolate + alpha,alpha-trehalose</text>
        <dbReference type="Rhea" id="RHEA:23472"/>
        <dbReference type="ChEBI" id="CHEBI:16551"/>
        <dbReference type="ChEBI" id="CHEBI:18195"/>
        <dbReference type="ChEBI" id="CHEBI:18234"/>
        <dbReference type="EC" id="2.3.1.122"/>
    </reaction>
</comment>
<protein>
    <recommendedName>
        <fullName evidence="7">Acyl-CoA:diacylglycerol acyltransferase</fullName>
        <ecNumber evidence="3">2.3.1.122</ecNumber>
        <ecNumber evidence="4">2.3.1.20</ecNumber>
    </recommendedName>
</protein>
<dbReference type="Gene3D" id="3.40.50.1820">
    <property type="entry name" value="alpha/beta hydrolase"/>
    <property type="match status" value="1"/>
</dbReference>
<keyword evidence="11" id="KW-0378">Hydrolase</keyword>
<keyword evidence="9" id="KW-0812">Transmembrane</keyword>
<evidence type="ECO:0000256" key="4">
    <source>
        <dbReference type="ARBA" id="ARBA00013244"/>
    </source>
</evidence>
<keyword evidence="9" id="KW-0472">Membrane</keyword>
<comment type="catalytic activity">
    <reaction evidence="8">
        <text>an acyl-CoA + a 1,2-diacyl-sn-glycerol = a triacyl-sn-glycerol + CoA</text>
        <dbReference type="Rhea" id="RHEA:10868"/>
        <dbReference type="ChEBI" id="CHEBI:17815"/>
        <dbReference type="ChEBI" id="CHEBI:57287"/>
        <dbReference type="ChEBI" id="CHEBI:58342"/>
        <dbReference type="ChEBI" id="CHEBI:64615"/>
        <dbReference type="EC" id="2.3.1.20"/>
    </reaction>
</comment>
<evidence type="ECO:0000256" key="5">
    <source>
        <dbReference type="ARBA" id="ARBA00022679"/>
    </source>
</evidence>
<dbReference type="GO" id="GO:0016787">
    <property type="term" value="F:hydrolase activity"/>
    <property type="evidence" value="ECO:0007669"/>
    <property type="project" value="UniProtKB-KW"/>
</dbReference>
<feature type="chain" id="PRO_5039054381" description="Acyl-CoA:diacylglycerol acyltransferase" evidence="10">
    <location>
        <begin position="31"/>
        <end position="296"/>
    </location>
</feature>
<dbReference type="InterPro" id="IPR000801">
    <property type="entry name" value="Esterase-like"/>
</dbReference>
<dbReference type="SUPFAM" id="SSF53474">
    <property type="entry name" value="alpha/beta-Hydrolases"/>
    <property type="match status" value="1"/>
</dbReference>
<dbReference type="EC" id="2.3.1.20" evidence="4"/>
<reference evidence="11 12" key="1">
    <citation type="submission" date="2016-11" db="EMBL/GenBank/DDBJ databases">
        <authorList>
            <person name="Jaros S."/>
            <person name="Januszkiewicz K."/>
            <person name="Wedrychowicz H."/>
        </authorList>
    </citation>
    <scope>NUCLEOTIDE SEQUENCE [LARGE SCALE GENOMIC DNA]</scope>
    <source>
        <strain evidence="11 12">DSM 44523</strain>
    </source>
</reference>
<dbReference type="RefSeq" id="WP_073482748.1">
    <property type="nucleotide sequence ID" value="NZ_FQVN01000003.1"/>
</dbReference>
<dbReference type="GO" id="GO:0050348">
    <property type="term" value="F:trehalose O-mycolyltransferase activity"/>
    <property type="evidence" value="ECO:0007669"/>
    <property type="project" value="UniProtKB-EC"/>
</dbReference>
<evidence type="ECO:0000256" key="3">
    <source>
        <dbReference type="ARBA" id="ARBA00012820"/>
    </source>
</evidence>
<dbReference type="EMBL" id="FQVN01000003">
    <property type="protein sequence ID" value="SHF44603.1"/>
    <property type="molecule type" value="Genomic_DNA"/>
</dbReference>
<evidence type="ECO:0000256" key="10">
    <source>
        <dbReference type="SAM" id="SignalP"/>
    </source>
</evidence>
<sequence length="296" mass="32256">MRERGDATRRRVSRRVLLGASAAAGTTALAGLVLTSATRQGDPPAVARRAATTGPDAGRGQVVVDRVYSAARRRDIDIVTVSPENAARANLPVCLMLHGRFGNARAVGTLPALLSAAVAGGEIPPYAFVTVDGGNGYWHRNRDDDPMTMLLEEIPQWLARRNLGGRRHQPFAVAGISMGGFGALLYARRRRERRDPVRAVAAVSPALLLSWREMRKRDAFPDASDWAASDPLRNVDKLGDVPVAVWCGTEDQFIHGTRRFIRDAKPVIASTGPGGHNDDYYRRVLPEAVRFLGRHL</sequence>
<dbReference type="EC" id="2.3.1.122" evidence="3"/>
<dbReference type="Proteomes" id="UP000184501">
    <property type="component" value="Unassembled WGS sequence"/>
</dbReference>
<keyword evidence="12" id="KW-1185">Reference proteome</keyword>
<dbReference type="PROSITE" id="PS51318">
    <property type="entry name" value="TAT"/>
    <property type="match status" value="1"/>
</dbReference>
<dbReference type="PANTHER" id="PTHR48098">
    <property type="entry name" value="ENTEROCHELIN ESTERASE-RELATED"/>
    <property type="match status" value="1"/>
</dbReference>
<dbReference type="AlphaFoldDB" id="A0A1M5BPT8"/>
<gene>
    <name evidence="11" type="ORF">SAMN05444320_103677</name>
</gene>
<evidence type="ECO:0000313" key="11">
    <source>
        <dbReference type="EMBL" id="SHF44603.1"/>
    </source>
</evidence>
<dbReference type="PANTHER" id="PTHR48098:SF1">
    <property type="entry name" value="DIACYLGLYCEROL ACYLTRANSFERASE_MYCOLYLTRANSFERASE AG85A"/>
    <property type="match status" value="1"/>
</dbReference>
<evidence type="ECO:0000256" key="7">
    <source>
        <dbReference type="ARBA" id="ARBA00032572"/>
    </source>
</evidence>
<keyword evidence="10" id="KW-0732">Signal</keyword>
<keyword evidence="5" id="KW-0808">Transferase</keyword>
<dbReference type="InterPro" id="IPR006311">
    <property type="entry name" value="TAT_signal"/>
</dbReference>
<dbReference type="STRING" id="2017.SAMN05444320_103677"/>
<feature type="signal peptide" evidence="10">
    <location>
        <begin position="1"/>
        <end position="30"/>
    </location>
</feature>
<evidence type="ECO:0000256" key="6">
    <source>
        <dbReference type="ARBA" id="ARBA00023315"/>
    </source>
</evidence>
<evidence type="ECO:0000313" key="12">
    <source>
        <dbReference type="Proteomes" id="UP000184501"/>
    </source>
</evidence>
<evidence type="ECO:0000256" key="8">
    <source>
        <dbReference type="ARBA" id="ARBA00048109"/>
    </source>
</evidence>